<sequence length="393" mass="39281">MRIPASSSLLLAGLAVSSSSSSLSAMAAPTGEFSSSTAPINDTMTATPAPSAPSTFTPSQSIPSMTDAPGSAATPMENAFPTATTTTMTSTITSTVTVTATPTMAGDQGPASATKTVDGHSPNVSETPVAAPPLRSRFAYGQRLADRDLESLNLADAVDGLPIIGPIAANLLTALGLGPSPGESAKDIVKDPAQAQAIIDAAIGPMHDAVMAAVGKEVSAATGALNGAPVVVPVSPLPIVSSIAGSPPLPTPPVQSPPPATQGRMARRAPPPIYYRQEVTMSPSMMSGSSSTPTSTMPETESPLPSPWSPNPTSNTTTTVTETMTATMSDPAPSSTPVVMDVSGAPTTPVMKSPSSAEASSTTKPTSSTVNMPSAPAMSPTMPPNPPNSPVSQ</sequence>
<reference evidence="1" key="2">
    <citation type="journal article" date="2022" name="New Phytol.">
        <title>Evolutionary transition to the ectomycorrhizal habit in the genomes of a hyperdiverse lineage of mushroom-forming fungi.</title>
        <authorList>
            <person name="Looney B."/>
            <person name="Miyauchi S."/>
            <person name="Morin E."/>
            <person name="Drula E."/>
            <person name="Courty P.E."/>
            <person name="Kohler A."/>
            <person name="Kuo A."/>
            <person name="LaButti K."/>
            <person name="Pangilinan J."/>
            <person name="Lipzen A."/>
            <person name="Riley R."/>
            <person name="Andreopoulos W."/>
            <person name="He G."/>
            <person name="Johnson J."/>
            <person name="Nolan M."/>
            <person name="Tritt A."/>
            <person name="Barry K.W."/>
            <person name="Grigoriev I.V."/>
            <person name="Nagy L.G."/>
            <person name="Hibbett D."/>
            <person name="Henrissat B."/>
            <person name="Matheny P.B."/>
            <person name="Labbe J."/>
            <person name="Martin F.M."/>
        </authorList>
    </citation>
    <scope>NUCLEOTIDE SEQUENCE</scope>
    <source>
        <strain evidence="1">EC-137</strain>
    </source>
</reference>
<dbReference type="EMBL" id="MU273587">
    <property type="protein sequence ID" value="KAI0031245.1"/>
    <property type="molecule type" value="Genomic_DNA"/>
</dbReference>
<accession>A0ACB8QHT3</accession>
<protein>
    <submittedName>
        <fullName evidence="1">Uncharacterized protein</fullName>
    </submittedName>
</protein>
<gene>
    <name evidence="1" type="ORF">K488DRAFT_86988</name>
</gene>
<name>A0ACB8QHT3_9AGAM</name>
<organism evidence="1 2">
    <name type="scientific">Vararia minispora EC-137</name>
    <dbReference type="NCBI Taxonomy" id="1314806"/>
    <lineage>
        <taxon>Eukaryota</taxon>
        <taxon>Fungi</taxon>
        <taxon>Dikarya</taxon>
        <taxon>Basidiomycota</taxon>
        <taxon>Agaricomycotina</taxon>
        <taxon>Agaricomycetes</taxon>
        <taxon>Russulales</taxon>
        <taxon>Lachnocladiaceae</taxon>
        <taxon>Vararia</taxon>
    </lineage>
</organism>
<evidence type="ECO:0000313" key="1">
    <source>
        <dbReference type="EMBL" id="KAI0031245.1"/>
    </source>
</evidence>
<keyword evidence="2" id="KW-1185">Reference proteome</keyword>
<comment type="caution">
    <text evidence="1">The sequence shown here is derived from an EMBL/GenBank/DDBJ whole genome shotgun (WGS) entry which is preliminary data.</text>
</comment>
<evidence type="ECO:0000313" key="2">
    <source>
        <dbReference type="Proteomes" id="UP000814128"/>
    </source>
</evidence>
<dbReference type="Proteomes" id="UP000814128">
    <property type="component" value="Unassembled WGS sequence"/>
</dbReference>
<proteinExistence type="predicted"/>
<reference evidence="1" key="1">
    <citation type="submission" date="2021-02" db="EMBL/GenBank/DDBJ databases">
        <authorList>
            <consortium name="DOE Joint Genome Institute"/>
            <person name="Ahrendt S."/>
            <person name="Looney B.P."/>
            <person name="Miyauchi S."/>
            <person name="Morin E."/>
            <person name="Drula E."/>
            <person name="Courty P.E."/>
            <person name="Chicoki N."/>
            <person name="Fauchery L."/>
            <person name="Kohler A."/>
            <person name="Kuo A."/>
            <person name="Labutti K."/>
            <person name="Pangilinan J."/>
            <person name="Lipzen A."/>
            <person name="Riley R."/>
            <person name="Andreopoulos W."/>
            <person name="He G."/>
            <person name="Johnson J."/>
            <person name="Barry K.W."/>
            <person name="Grigoriev I.V."/>
            <person name="Nagy L."/>
            <person name="Hibbett D."/>
            <person name="Henrissat B."/>
            <person name="Matheny P.B."/>
            <person name="Labbe J."/>
            <person name="Martin F."/>
        </authorList>
    </citation>
    <scope>NUCLEOTIDE SEQUENCE</scope>
    <source>
        <strain evidence="1">EC-137</strain>
    </source>
</reference>